<reference evidence="2" key="1">
    <citation type="journal article" date="2015" name="Nature">
        <title>Complex archaea that bridge the gap between prokaryotes and eukaryotes.</title>
        <authorList>
            <person name="Spang A."/>
            <person name="Saw J.H."/>
            <person name="Jorgensen S.L."/>
            <person name="Zaremba-Niedzwiedzka K."/>
            <person name="Martijn J."/>
            <person name="Lind A.E."/>
            <person name="van Eijk R."/>
            <person name="Schleper C."/>
            <person name="Guy L."/>
            <person name="Ettema T.J."/>
        </authorList>
    </citation>
    <scope>NUCLEOTIDE SEQUENCE</scope>
</reference>
<proteinExistence type="predicted"/>
<comment type="caution">
    <text evidence="2">The sequence shown here is derived from an EMBL/GenBank/DDBJ whole genome shotgun (WGS) entry which is preliminary data.</text>
</comment>
<protein>
    <submittedName>
        <fullName evidence="2">Uncharacterized protein</fullName>
    </submittedName>
</protein>
<gene>
    <name evidence="2" type="ORF">LCGC14_1980080</name>
</gene>
<name>A0A0F9I652_9ZZZZ</name>
<dbReference type="AlphaFoldDB" id="A0A0F9I652"/>
<dbReference type="EMBL" id="LAZR01022139">
    <property type="protein sequence ID" value="KKL82907.1"/>
    <property type="molecule type" value="Genomic_DNA"/>
</dbReference>
<organism evidence="2">
    <name type="scientific">marine sediment metagenome</name>
    <dbReference type="NCBI Taxonomy" id="412755"/>
    <lineage>
        <taxon>unclassified sequences</taxon>
        <taxon>metagenomes</taxon>
        <taxon>ecological metagenomes</taxon>
    </lineage>
</organism>
<feature type="region of interest" description="Disordered" evidence="1">
    <location>
        <begin position="1"/>
        <end position="23"/>
    </location>
</feature>
<feature type="non-terminal residue" evidence="2">
    <location>
        <position position="1"/>
    </location>
</feature>
<evidence type="ECO:0000313" key="2">
    <source>
        <dbReference type="EMBL" id="KKL82907.1"/>
    </source>
</evidence>
<sequence>ALPDPGKEKVARAENDPRLKRSA</sequence>
<accession>A0A0F9I652</accession>
<evidence type="ECO:0000256" key="1">
    <source>
        <dbReference type="SAM" id="MobiDB-lite"/>
    </source>
</evidence>